<dbReference type="InterPro" id="IPR036388">
    <property type="entry name" value="WH-like_DNA-bd_sf"/>
</dbReference>
<organism evidence="6 7">
    <name type="scientific">Leucobacter luti</name>
    <dbReference type="NCBI Taxonomy" id="340320"/>
    <lineage>
        <taxon>Bacteria</taxon>
        <taxon>Bacillati</taxon>
        <taxon>Actinomycetota</taxon>
        <taxon>Actinomycetes</taxon>
        <taxon>Micrococcales</taxon>
        <taxon>Microbacteriaceae</taxon>
        <taxon>Leucobacter</taxon>
    </lineage>
</organism>
<accession>A0A4Q7U0F6</accession>
<dbReference type="GO" id="GO:0045892">
    <property type="term" value="P:negative regulation of DNA-templated transcription"/>
    <property type="evidence" value="ECO:0007669"/>
    <property type="project" value="TreeGrafter"/>
</dbReference>
<dbReference type="InterPro" id="IPR005471">
    <property type="entry name" value="Tscrpt_reg_IclR_N"/>
</dbReference>
<evidence type="ECO:0000256" key="3">
    <source>
        <dbReference type="ARBA" id="ARBA00023163"/>
    </source>
</evidence>
<keyword evidence="2" id="KW-0238">DNA-binding</keyword>
<dbReference type="Gene3D" id="3.30.450.40">
    <property type="match status" value="1"/>
</dbReference>
<dbReference type="PROSITE" id="PS51078">
    <property type="entry name" value="ICLR_ED"/>
    <property type="match status" value="1"/>
</dbReference>
<evidence type="ECO:0000313" key="7">
    <source>
        <dbReference type="Proteomes" id="UP000291832"/>
    </source>
</evidence>
<keyword evidence="3" id="KW-0804">Transcription</keyword>
<evidence type="ECO:0000313" key="6">
    <source>
        <dbReference type="EMBL" id="RZT66881.1"/>
    </source>
</evidence>
<dbReference type="SMART" id="SM00346">
    <property type="entry name" value="HTH_ICLR"/>
    <property type="match status" value="1"/>
</dbReference>
<name>A0A4Q7U0F6_9MICO</name>
<dbReference type="EMBL" id="SHKI01000003">
    <property type="protein sequence ID" value="RZT66881.1"/>
    <property type="molecule type" value="Genomic_DNA"/>
</dbReference>
<evidence type="ECO:0000259" key="4">
    <source>
        <dbReference type="PROSITE" id="PS51077"/>
    </source>
</evidence>
<dbReference type="InterPro" id="IPR036390">
    <property type="entry name" value="WH_DNA-bd_sf"/>
</dbReference>
<dbReference type="SUPFAM" id="SSF46785">
    <property type="entry name" value="Winged helix' DNA-binding domain"/>
    <property type="match status" value="1"/>
</dbReference>
<keyword evidence="7" id="KW-1185">Reference proteome</keyword>
<dbReference type="PROSITE" id="PS51077">
    <property type="entry name" value="HTH_ICLR"/>
    <property type="match status" value="1"/>
</dbReference>
<proteinExistence type="predicted"/>
<dbReference type="PANTHER" id="PTHR30136:SF35">
    <property type="entry name" value="HTH-TYPE TRANSCRIPTIONAL REGULATOR RV1719"/>
    <property type="match status" value="1"/>
</dbReference>
<dbReference type="Proteomes" id="UP000291832">
    <property type="component" value="Unassembled WGS sequence"/>
</dbReference>
<dbReference type="SUPFAM" id="SSF55781">
    <property type="entry name" value="GAF domain-like"/>
    <property type="match status" value="1"/>
</dbReference>
<dbReference type="InterPro" id="IPR050707">
    <property type="entry name" value="HTH_MetabolicPath_Reg"/>
</dbReference>
<dbReference type="GO" id="GO:0003700">
    <property type="term" value="F:DNA-binding transcription factor activity"/>
    <property type="evidence" value="ECO:0007669"/>
    <property type="project" value="TreeGrafter"/>
</dbReference>
<dbReference type="RefSeq" id="WP_198677459.1">
    <property type="nucleotide sequence ID" value="NZ_QYAG01000001.1"/>
</dbReference>
<keyword evidence="1" id="KW-0805">Transcription regulation</keyword>
<feature type="domain" description="IclR-ED" evidence="5">
    <location>
        <begin position="84"/>
        <end position="267"/>
    </location>
</feature>
<dbReference type="GO" id="GO:0003677">
    <property type="term" value="F:DNA binding"/>
    <property type="evidence" value="ECO:0007669"/>
    <property type="project" value="UniProtKB-KW"/>
</dbReference>
<dbReference type="InterPro" id="IPR029016">
    <property type="entry name" value="GAF-like_dom_sf"/>
</dbReference>
<dbReference type="PANTHER" id="PTHR30136">
    <property type="entry name" value="HELIX-TURN-HELIX TRANSCRIPTIONAL REGULATOR, ICLR FAMILY"/>
    <property type="match status" value="1"/>
</dbReference>
<feature type="domain" description="HTH iclR-type" evidence="4">
    <location>
        <begin position="20"/>
        <end position="83"/>
    </location>
</feature>
<sequence>MSERVISTGGLTSSERVTGTQSLEKAVDILEYIAGAPGPGVTLAECTGILGFSKATTQRMLLTLARRNLLHFDEELGVYSLGMLTAKLGAEYLNRLDYRKAALPVLRDLVAQSGETAHLGVLTGQNVVYIELVDSPQPIRIFSKVGDSRPAYATAIGKAILAELPGDVRRAHLPESLAGSTARTITSIEQLYLDLAQTRERGFAIDDGENRDGIRGFAAPIFDFTGSVCAALSIAGPTSRLDSEDAIQEFGGMVTRAARRVSSVLGAPETRLG</sequence>
<dbReference type="AlphaFoldDB" id="A0A4Q7U0F6"/>
<dbReference type="InterPro" id="IPR014757">
    <property type="entry name" value="Tscrpt_reg_IclR_C"/>
</dbReference>
<dbReference type="Pfam" id="PF01614">
    <property type="entry name" value="IclR_C"/>
    <property type="match status" value="1"/>
</dbReference>
<evidence type="ECO:0000256" key="1">
    <source>
        <dbReference type="ARBA" id="ARBA00023015"/>
    </source>
</evidence>
<evidence type="ECO:0000259" key="5">
    <source>
        <dbReference type="PROSITE" id="PS51078"/>
    </source>
</evidence>
<gene>
    <name evidence="6" type="ORF">EV139_1008</name>
</gene>
<dbReference type="Pfam" id="PF09339">
    <property type="entry name" value="HTH_IclR"/>
    <property type="match status" value="1"/>
</dbReference>
<protein>
    <submittedName>
        <fullName evidence="6">IclR family transcriptional regulator</fullName>
    </submittedName>
</protein>
<reference evidence="6 7" key="1">
    <citation type="journal article" date="2015" name="Stand. Genomic Sci.">
        <title>Genomic Encyclopedia of Bacterial and Archaeal Type Strains, Phase III: the genomes of soil and plant-associated and newly described type strains.</title>
        <authorList>
            <person name="Whitman W.B."/>
            <person name="Woyke T."/>
            <person name="Klenk H.P."/>
            <person name="Zhou Y."/>
            <person name="Lilburn T.G."/>
            <person name="Beck B.J."/>
            <person name="De Vos P."/>
            <person name="Vandamme P."/>
            <person name="Eisen J.A."/>
            <person name="Garrity G."/>
            <person name="Hugenholtz P."/>
            <person name="Kyrpides N.C."/>
        </authorList>
    </citation>
    <scope>NUCLEOTIDE SEQUENCE [LARGE SCALE GENOMIC DNA]</scope>
    <source>
        <strain evidence="6 7">RF6</strain>
    </source>
</reference>
<evidence type="ECO:0000256" key="2">
    <source>
        <dbReference type="ARBA" id="ARBA00023125"/>
    </source>
</evidence>
<comment type="caution">
    <text evidence="6">The sequence shown here is derived from an EMBL/GenBank/DDBJ whole genome shotgun (WGS) entry which is preliminary data.</text>
</comment>
<dbReference type="Gene3D" id="1.10.10.10">
    <property type="entry name" value="Winged helix-like DNA-binding domain superfamily/Winged helix DNA-binding domain"/>
    <property type="match status" value="1"/>
</dbReference>